<evidence type="ECO:0000313" key="1">
    <source>
        <dbReference type="EMBL" id="KAK7896622.1"/>
    </source>
</evidence>
<sequence>MNPCLKGVQRRSVLVWTVSAEEVGESPHLSLPGPTSGSAHGTDLLPFVYTSLLVSARLKRPTSGSAHGTDLLPFVYTSLLVSAGLKRPTSGSAHGTDLLPFVYTSLLVSARLKRPTSGSAHGTDLLPFVYTSLLVGVLACLGVAPFCNGVHGPRELFSNVNGLVGCQQDLVGTKPGFLLPVTLSEFFTSMKSPGQKLWYWCVAGGSKETTYLILRGGVPGFLIITN</sequence>
<name>A0AAW0NH24_9GOBI</name>
<evidence type="ECO:0000313" key="2">
    <source>
        <dbReference type="Proteomes" id="UP001460270"/>
    </source>
</evidence>
<dbReference type="AlphaFoldDB" id="A0AAW0NH24"/>
<proteinExistence type="predicted"/>
<keyword evidence="2" id="KW-1185">Reference proteome</keyword>
<organism evidence="1 2">
    <name type="scientific">Mugilogobius chulae</name>
    <name type="common">yellowstripe goby</name>
    <dbReference type="NCBI Taxonomy" id="88201"/>
    <lineage>
        <taxon>Eukaryota</taxon>
        <taxon>Metazoa</taxon>
        <taxon>Chordata</taxon>
        <taxon>Craniata</taxon>
        <taxon>Vertebrata</taxon>
        <taxon>Euteleostomi</taxon>
        <taxon>Actinopterygii</taxon>
        <taxon>Neopterygii</taxon>
        <taxon>Teleostei</taxon>
        <taxon>Neoteleostei</taxon>
        <taxon>Acanthomorphata</taxon>
        <taxon>Gobiaria</taxon>
        <taxon>Gobiiformes</taxon>
        <taxon>Gobioidei</taxon>
        <taxon>Gobiidae</taxon>
        <taxon>Gobionellinae</taxon>
        <taxon>Mugilogobius</taxon>
    </lineage>
</organism>
<accession>A0AAW0NH24</accession>
<reference evidence="2" key="1">
    <citation type="submission" date="2024-04" db="EMBL/GenBank/DDBJ databases">
        <title>Salinicola lusitanus LLJ914,a marine bacterium isolated from the Okinawa Trough.</title>
        <authorList>
            <person name="Li J."/>
        </authorList>
    </citation>
    <scope>NUCLEOTIDE SEQUENCE [LARGE SCALE GENOMIC DNA]</scope>
</reference>
<comment type="caution">
    <text evidence="1">The sequence shown here is derived from an EMBL/GenBank/DDBJ whole genome shotgun (WGS) entry which is preliminary data.</text>
</comment>
<dbReference type="EMBL" id="JBBPFD010000015">
    <property type="protein sequence ID" value="KAK7896622.1"/>
    <property type="molecule type" value="Genomic_DNA"/>
</dbReference>
<protein>
    <submittedName>
        <fullName evidence="1">Uncharacterized protein</fullName>
    </submittedName>
</protein>
<dbReference type="Proteomes" id="UP001460270">
    <property type="component" value="Unassembled WGS sequence"/>
</dbReference>
<gene>
    <name evidence="1" type="ORF">WMY93_021947</name>
</gene>